<keyword evidence="2" id="KW-1185">Reference proteome</keyword>
<proteinExistence type="predicted"/>
<protein>
    <recommendedName>
        <fullName evidence="3">Glycosyltransferase</fullName>
    </recommendedName>
</protein>
<reference evidence="2" key="1">
    <citation type="journal article" date="2019" name="Int. J. Syst. Evol. Microbiol.">
        <title>The Global Catalogue of Microorganisms (GCM) 10K type strain sequencing project: providing services to taxonomists for standard genome sequencing and annotation.</title>
        <authorList>
            <consortium name="The Broad Institute Genomics Platform"/>
            <consortium name="The Broad Institute Genome Sequencing Center for Infectious Disease"/>
            <person name="Wu L."/>
            <person name="Ma J."/>
        </authorList>
    </citation>
    <scope>NUCLEOTIDE SEQUENCE [LARGE SCALE GENOMIC DNA]</scope>
    <source>
        <strain evidence="2">JCM 6833</strain>
    </source>
</reference>
<name>A0ABP6CTF7_9ACTN</name>
<dbReference type="InterPro" id="IPR046561">
    <property type="entry name" value="DUF6716"/>
</dbReference>
<sequence length="411" mass="44386">MTVSPSTELPSGARPSTVRVLALADSDSYLKWAACLLDALPPGWTARTAVVRSPITPSADQIRAALNGSMTAEAEVLPARRLRRVLAEYEPDVVLLACTGPVVETLTGIILGRGGPRPVLVSGLPGISVPASERAWLFRSAADLFIVHSHREVAEFTEIARGLGVRGTVGRARLPFLDPAPPKARRDRVVFATQAKVPVARGERRRVLLALAALAERRPDLRPVVKLRAWADEQQTHRELHHYELLWRELVAEGAARSGALTFDTGPMREHLSHAAGFVTVSSTAALEAIAAQVPLLVLSDFGVNAEMINLVFEGSGCLGTLADLEAADFRTPDQSWCAANYFHDPVDDDWTAHLSGLVAQARTGALPVPVRLPYPGGARARRRARMRLEAPAAMEVISAVRQARQRALKA</sequence>
<comment type="caution">
    <text evidence="1">The sequence shown here is derived from an EMBL/GenBank/DDBJ whole genome shotgun (WGS) entry which is preliminary data.</text>
</comment>
<evidence type="ECO:0000313" key="1">
    <source>
        <dbReference type="EMBL" id="GAA2623893.1"/>
    </source>
</evidence>
<dbReference type="Proteomes" id="UP001501509">
    <property type="component" value="Unassembled WGS sequence"/>
</dbReference>
<gene>
    <name evidence="1" type="ORF">GCM10010411_70240</name>
</gene>
<evidence type="ECO:0008006" key="3">
    <source>
        <dbReference type="Google" id="ProtNLM"/>
    </source>
</evidence>
<evidence type="ECO:0000313" key="2">
    <source>
        <dbReference type="Proteomes" id="UP001501509"/>
    </source>
</evidence>
<accession>A0ABP6CTF7</accession>
<dbReference type="SUPFAM" id="SSF53756">
    <property type="entry name" value="UDP-Glycosyltransferase/glycogen phosphorylase"/>
    <property type="match status" value="1"/>
</dbReference>
<dbReference type="Pfam" id="PF20471">
    <property type="entry name" value="DUF6716"/>
    <property type="match status" value="1"/>
</dbReference>
<organism evidence="1 2">
    <name type="scientific">Actinomadura fulvescens</name>
    <dbReference type="NCBI Taxonomy" id="46160"/>
    <lineage>
        <taxon>Bacteria</taxon>
        <taxon>Bacillati</taxon>
        <taxon>Actinomycetota</taxon>
        <taxon>Actinomycetes</taxon>
        <taxon>Streptosporangiales</taxon>
        <taxon>Thermomonosporaceae</taxon>
        <taxon>Actinomadura</taxon>
    </lineage>
</organism>
<dbReference type="EMBL" id="BAAATD010000011">
    <property type="protein sequence ID" value="GAA2623893.1"/>
    <property type="molecule type" value="Genomic_DNA"/>
</dbReference>